<protein>
    <submittedName>
        <fullName evidence="1">Class I glutamine amidotransferase-like protein</fullName>
    </submittedName>
</protein>
<dbReference type="EMBL" id="KZ559118">
    <property type="protein sequence ID" value="PLB42274.1"/>
    <property type="molecule type" value="Genomic_DNA"/>
</dbReference>
<dbReference type="STRING" id="41067.A0A2I2FNT1"/>
<keyword evidence="2" id="KW-1185">Reference proteome</keyword>
<name>A0A2I2FNT1_ASPCN</name>
<dbReference type="InterPro" id="IPR052158">
    <property type="entry name" value="INH-QAR"/>
</dbReference>
<dbReference type="PANTHER" id="PTHR43130:SF3">
    <property type="entry name" value="HTH-TYPE TRANSCRIPTIONAL REGULATOR RV1931C"/>
    <property type="match status" value="1"/>
</dbReference>
<keyword evidence="1" id="KW-0808">Transferase</keyword>
<dbReference type="InterPro" id="IPR029062">
    <property type="entry name" value="Class_I_gatase-like"/>
</dbReference>
<gene>
    <name evidence="1" type="ORF">BDW47DRAFT_26467</name>
</gene>
<proteinExistence type="predicted"/>
<dbReference type="Gene3D" id="3.40.50.880">
    <property type="match status" value="1"/>
</dbReference>
<keyword evidence="1" id="KW-0315">Glutamine amidotransferase</keyword>
<dbReference type="PANTHER" id="PTHR43130">
    <property type="entry name" value="ARAC-FAMILY TRANSCRIPTIONAL REGULATOR"/>
    <property type="match status" value="1"/>
</dbReference>
<dbReference type="GeneID" id="36525766"/>
<evidence type="ECO:0000313" key="1">
    <source>
        <dbReference type="EMBL" id="PLB42274.1"/>
    </source>
</evidence>
<dbReference type="GO" id="GO:0016740">
    <property type="term" value="F:transferase activity"/>
    <property type="evidence" value="ECO:0007669"/>
    <property type="project" value="UniProtKB-KW"/>
</dbReference>
<reference evidence="1 2" key="1">
    <citation type="submission" date="2017-12" db="EMBL/GenBank/DDBJ databases">
        <authorList>
            <consortium name="DOE Joint Genome Institute"/>
            <person name="Haridas S."/>
            <person name="Kjaerbolling I."/>
            <person name="Vesth T.C."/>
            <person name="Frisvad J.C."/>
            <person name="Nybo J.L."/>
            <person name="Theobald S."/>
            <person name="Kuo A."/>
            <person name="Bowyer P."/>
            <person name="Matsuda Y."/>
            <person name="Mondo S."/>
            <person name="Lyhne E.K."/>
            <person name="Kogle M.E."/>
            <person name="Clum A."/>
            <person name="Lipzen A."/>
            <person name="Salamov A."/>
            <person name="Ngan C.Y."/>
            <person name="Daum C."/>
            <person name="Chiniquy J."/>
            <person name="Barry K."/>
            <person name="LaButti K."/>
            <person name="Simmons B.A."/>
            <person name="Magnuson J.K."/>
            <person name="Mortensen U.H."/>
            <person name="Larsen T.O."/>
            <person name="Grigoriev I.V."/>
            <person name="Baker S.E."/>
            <person name="Andersen M.R."/>
            <person name="Nordberg H.P."/>
            <person name="Cantor M.N."/>
            <person name="Hua S.X."/>
        </authorList>
    </citation>
    <scope>NUCLEOTIDE SEQUENCE [LARGE SCALE GENOMIC DNA]</scope>
    <source>
        <strain evidence="1 2">CBS 102.13</strain>
    </source>
</reference>
<dbReference type="CDD" id="cd03139">
    <property type="entry name" value="GATase1_PfpI_2"/>
    <property type="match status" value="1"/>
</dbReference>
<sequence length="239" mass="25823">MSPPQKYYKVAVLIFNGVDLLDFTGPLEILSHVSHNHNPDDPDLAFTIDIIARDSIVRAKNALSINADLVIADPTTSRKLPEYDILVCPGAPPSVIDGLLAPSHDHRETPEVDLIRRFAALPRKEEGVPRVVFSVCTGAFLVAKAGLLTDGVVATTHHRAVESLGRLCAEVNNPAAAPPTIIHRRYVDQEVSSLGVRLLTAGGISSGLDASLHLVSRLISPDMAQFVARVMEYDVKLSE</sequence>
<dbReference type="Proteomes" id="UP000234585">
    <property type="component" value="Unassembled WGS sequence"/>
</dbReference>
<dbReference type="RefSeq" id="XP_024676286.1">
    <property type="nucleotide sequence ID" value="XM_024818606.1"/>
</dbReference>
<dbReference type="AlphaFoldDB" id="A0A2I2FNT1"/>
<dbReference type="SUPFAM" id="SSF52317">
    <property type="entry name" value="Class I glutamine amidotransferase-like"/>
    <property type="match status" value="1"/>
</dbReference>
<dbReference type="OrthoDB" id="543156at2759"/>
<organism evidence="1 2">
    <name type="scientific">Aspergillus candidus</name>
    <dbReference type="NCBI Taxonomy" id="41067"/>
    <lineage>
        <taxon>Eukaryota</taxon>
        <taxon>Fungi</taxon>
        <taxon>Dikarya</taxon>
        <taxon>Ascomycota</taxon>
        <taxon>Pezizomycotina</taxon>
        <taxon>Eurotiomycetes</taxon>
        <taxon>Eurotiomycetidae</taxon>
        <taxon>Eurotiales</taxon>
        <taxon>Aspergillaceae</taxon>
        <taxon>Aspergillus</taxon>
        <taxon>Aspergillus subgen. Circumdati</taxon>
    </lineage>
</organism>
<accession>A0A2I2FNT1</accession>
<evidence type="ECO:0000313" key="2">
    <source>
        <dbReference type="Proteomes" id="UP000234585"/>
    </source>
</evidence>